<keyword evidence="1" id="KW-0472">Membrane</keyword>
<dbReference type="AlphaFoldDB" id="A0A919VGY0"/>
<evidence type="ECO:0000313" key="3">
    <source>
        <dbReference type="Proteomes" id="UP000679179"/>
    </source>
</evidence>
<feature type="transmembrane region" description="Helical" evidence="1">
    <location>
        <begin position="7"/>
        <end position="27"/>
    </location>
</feature>
<name>A0A919VGY0_9CLOT</name>
<keyword evidence="1" id="KW-1133">Transmembrane helix</keyword>
<sequence length="67" mass="7482">MDIKSRLKNYGLWISIAAFIPIILKVFGKDVLPSNYNEIVTAILSILVMLGLINNPTSENRGFSDDK</sequence>
<reference evidence="2" key="1">
    <citation type="submission" date="2021-03" db="EMBL/GenBank/DDBJ databases">
        <title>Taxonomic study of Clostridium polyendosporum from meadow-gley soil under rice.</title>
        <authorList>
            <person name="Kobayashi H."/>
            <person name="Tanizawa Y."/>
            <person name="Yagura M."/>
        </authorList>
    </citation>
    <scope>NUCLEOTIDE SEQUENCE</scope>
    <source>
        <strain evidence="2">JCM 30710</strain>
    </source>
</reference>
<keyword evidence="1" id="KW-0812">Transmembrane</keyword>
<accession>A0A919VGY0</accession>
<protein>
    <recommendedName>
        <fullName evidence="4">Holin</fullName>
    </recommendedName>
</protein>
<evidence type="ECO:0000313" key="2">
    <source>
        <dbReference type="EMBL" id="GIM29835.1"/>
    </source>
</evidence>
<dbReference type="Pfam" id="PF04531">
    <property type="entry name" value="Phage_holin_1"/>
    <property type="match status" value="1"/>
</dbReference>
<evidence type="ECO:0008006" key="4">
    <source>
        <dbReference type="Google" id="ProtNLM"/>
    </source>
</evidence>
<organism evidence="2 3">
    <name type="scientific">Clostridium polyendosporum</name>
    <dbReference type="NCBI Taxonomy" id="69208"/>
    <lineage>
        <taxon>Bacteria</taxon>
        <taxon>Bacillati</taxon>
        <taxon>Bacillota</taxon>
        <taxon>Clostridia</taxon>
        <taxon>Eubacteriales</taxon>
        <taxon>Clostridiaceae</taxon>
        <taxon>Clostridium</taxon>
    </lineage>
</organism>
<gene>
    <name evidence="2" type="ORF">CPJCM30710_25010</name>
</gene>
<proteinExistence type="predicted"/>
<comment type="caution">
    <text evidence="2">The sequence shown here is derived from an EMBL/GenBank/DDBJ whole genome shotgun (WGS) entry which is preliminary data.</text>
</comment>
<dbReference type="InterPro" id="IPR006485">
    <property type="entry name" value="Phage-like_holin"/>
</dbReference>
<evidence type="ECO:0000256" key="1">
    <source>
        <dbReference type="SAM" id="Phobius"/>
    </source>
</evidence>
<feature type="transmembrane region" description="Helical" evidence="1">
    <location>
        <begin position="39"/>
        <end position="57"/>
    </location>
</feature>
<keyword evidence="3" id="KW-1185">Reference proteome</keyword>
<dbReference type="Proteomes" id="UP000679179">
    <property type="component" value="Unassembled WGS sequence"/>
</dbReference>
<dbReference type="RefSeq" id="WP_212904523.1">
    <property type="nucleotide sequence ID" value="NZ_BOPZ01000023.1"/>
</dbReference>
<dbReference type="EMBL" id="BOPZ01000023">
    <property type="protein sequence ID" value="GIM29835.1"/>
    <property type="molecule type" value="Genomic_DNA"/>
</dbReference>